<dbReference type="RefSeq" id="WP_120238640.1">
    <property type="nucleotide sequence ID" value="NZ_RAPQ01000008.1"/>
</dbReference>
<accession>A0A419X7X4</accession>
<dbReference type="Proteomes" id="UP000284531">
    <property type="component" value="Unassembled WGS sequence"/>
</dbReference>
<name>A0A419X7X4_9BACT</name>
<comment type="caution">
    <text evidence="2">The sequence shown here is derived from an EMBL/GenBank/DDBJ whole genome shotgun (WGS) entry which is preliminary data.</text>
</comment>
<dbReference type="Pfam" id="PF14054">
    <property type="entry name" value="DUF4249"/>
    <property type="match status" value="1"/>
</dbReference>
<reference evidence="2 3" key="1">
    <citation type="submission" date="2018-09" db="EMBL/GenBank/DDBJ databases">
        <title>Genomic Encyclopedia of Archaeal and Bacterial Type Strains, Phase II (KMG-II): from individual species to whole genera.</title>
        <authorList>
            <person name="Goeker M."/>
        </authorList>
    </citation>
    <scope>NUCLEOTIDE SEQUENCE [LARGE SCALE GENOMIC DNA]</scope>
    <source>
        <strain evidence="2 3">DSM 21950</strain>
    </source>
</reference>
<gene>
    <name evidence="2" type="ORF">BXY64_0815</name>
</gene>
<evidence type="ECO:0000313" key="3">
    <source>
        <dbReference type="Proteomes" id="UP000284531"/>
    </source>
</evidence>
<dbReference type="EMBL" id="RAPQ01000008">
    <property type="protein sequence ID" value="RKE03805.1"/>
    <property type="molecule type" value="Genomic_DNA"/>
</dbReference>
<evidence type="ECO:0000313" key="2">
    <source>
        <dbReference type="EMBL" id="RKE03805.1"/>
    </source>
</evidence>
<protein>
    <submittedName>
        <fullName evidence="2">Uncharacterized protein DUF4249</fullName>
    </submittedName>
</protein>
<organism evidence="2 3">
    <name type="scientific">Marinifilum flexuosum</name>
    <dbReference type="NCBI Taxonomy" id="1117708"/>
    <lineage>
        <taxon>Bacteria</taxon>
        <taxon>Pseudomonadati</taxon>
        <taxon>Bacteroidota</taxon>
        <taxon>Bacteroidia</taxon>
        <taxon>Marinilabiliales</taxon>
        <taxon>Marinifilaceae</taxon>
    </lineage>
</organism>
<keyword evidence="3" id="KW-1185">Reference proteome</keyword>
<evidence type="ECO:0000256" key="1">
    <source>
        <dbReference type="SAM" id="MobiDB-lite"/>
    </source>
</evidence>
<dbReference type="OrthoDB" id="637707at2"/>
<feature type="region of interest" description="Disordered" evidence="1">
    <location>
        <begin position="259"/>
        <end position="278"/>
    </location>
</feature>
<sequence length="310" mass="36005">MNKNYIYIVLLCLPWFYACEKQITVDVPTTSPKLVVDGWFSAEPGENGQERTHMVRLTMSLPYFSSDKFPVVDKAIVELKDDKGNTYNLKFDIPMEWDANQNKEVPNPQKGRYILKKNLEVGISYKLCIALEDETKYESEPQMVIPYNQTPRIFSEYKEADDVSYDDDGYYIGFEPKFEKDQDYYFLWQLYRQDQTGDEDLTYSYAYSGYLFGSNAYTSVDESQTYFDEATHLGESYFIKQYVVSKEIYDYMRLAEEQRDNEGTQFSPPPAPLRSNIKRIGGSNLDDDALGLFVVSSVQKTEIITIKESN</sequence>
<dbReference type="InterPro" id="IPR025345">
    <property type="entry name" value="DUF4249"/>
</dbReference>
<proteinExistence type="predicted"/>
<dbReference type="AlphaFoldDB" id="A0A419X7X4"/>
<dbReference type="PROSITE" id="PS51257">
    <property type="entry name" value="PROKAR_LIPOPROTEIN"/>
    <property type="match status" value="1"/>
</dbReference>